<accession>A0A8T2RMM4</accession>
<dbReference type="OMA" id="PMQRLTA"/>
<keyword evidence="5" id="KW-1185">Reference proteome</keyword>
<evidence type="ECO:0000256" key="2">
    <source>
        <dbReference type="ARBA" id="ARBA00023163"/>
    </source>
</evidence>
<evidence type="ECO:0000256" key="1">
    <source>
        <dbReference type="ARBA" id="ARBA00023015"/>
    </source>
</evidence>
<sequence>MNNNRAPQIYSRLSCFSHPASASSSSSCPSPAPSPAAVTTPPLPSPVPCHQPHPRDHGLSLLKFQAVQRQHALRLRNFPPLSPQESSTLSFSDSTSSSPFPRTVEPLPHSRESSVCVQSQQQQAISPLFRHGVDLSSTSSYSAATSAGHPLQQAQKANISPSPFKDPPVPCGASAAQAPLRVAKAVHPASDDLRAPMDSKRVKRSLEDLERELLMDDSDMAAAGSLFSDVATSSFLADVETNSAHLLNACDASGLTDFVADERDWTDAIEDFMPVESSSPTTTIDHSTITSVTSSASMTVPSSKTSTGTPRELLLSCAEAIYNDDLAAAQISLTALEQCVSIYGDPMQRLAAHMAEALAARLEINKNGHRNRLAKAIEASPVEILQSMQVLYQWCLHFKFGYLAANAAIAEACRNERNIHIIDFNIGQGNQWQTLIGAFSQRPGGPPNIRITGISDPNSPASSIVVQKLQEVARRARVPLEFQHIQMESSLVEPGMLQKKPGEALAVNLAFHLHKMPDESVSTSNPRDSLLRKVKALEPKIVTVVEHDANLNTAPFFSRFVETLDYFNAVFESLDVALPRDSKDRVNAERFCLARDMINIVACEGADRIQRYEVAWKWGARMTMAGFRSLPTSPSTSKLIKDLLLPYSRKYKIREEKGALHLNWVDRSLVVASAWQ</sequence>
<keyword evidence="2" id="KW-0804">Transcription</keyword>
<proteinExistence type="predicted"/>
<dbReference type="EMBL" id="CM035431">
    <property type="protein sequence ID" value="KAH7297290.1"/>
    <property type="molecule type" value="Genomic_DNA"/>
</dbReference>
<dbReference type="Proteomes" id="UP000825935">
    <property type="component" value="Chromosome 26"/>
</dbReference>
<dbReference type="InterPro" id="IPR005202">
    <property type="entry name" value="TF_GRAS"/>
</dbReference>
<dbReference type="PROSITE" id="PS50985">
    <property type="entry name" value="GRAS"/>
    <property type="match status" value="1"/>
</dbReference>
<feature type="region of interest" description="Disordered" evidence="3">
    <location>
        <begin position="140"/>
        <end position="173"/>
    </location>
</feature>
<dbReference type="PROSITE" id="PS51257">
    <property type="entry name" value="PROKAR_LIPOPROTEIN"/>
    <property type="match status" value="1"/>
</dbReference>
<organism evidence="4 5">
    <name type="scientific">Ceratopteris richardii</name>
    <name type="common">Triangle waterfern</name>
    <dbReference type="NCBI Taxonomy" id="49495"/>
    <lineage>
        <taxon>Eukaryota</taxon>
        <taxon>Viridiplantae</taxon>
        <taxon>Streptophyta</taxon>
        <taxon>Embryophyta</taxon>
        <taxon>Tracheophyta</taxon>
        <taxon>Polypodiopsida</taxon>
        <taxon>Polypodiidae</taxon>
        <taxon>Polypodiales</taxon>
        <taxon>Pteridineae</taxon>
        <taxon>Pteridaceae</taxon>
        <taxon>Parkerioideae</taxon>
        <taxon>Ceratopteris</taxon>
    </lineage>
</organism>
<evidence type="ECO:0000313" key="4">
    <source>
        <dbReference type="EMBL" id="KAH7297290.1"/>
    </source>
</evidence>
<comment type="caution">
    <text evidence="4">The sequence shown here is derived from an EMBL/GenBank/DDBJ whole genome shotgun (WGS) entry which is preliminary data.</text>
</comment>
<feature type="compositionally biased region" description="Low complexity" evidence="3">
    <location>
        <begin position="86"/>
        <end position="101"/>
    </location>
</feature>
<feature type="compositionally biased region" description="Pro residues" evidence="3">
    <location>
        <begin position="41"/>
        <end position="51"/>
    </location>
</feature>
<dbReference type="PANTHER" id="PTHR31636">
    <property type="entry name" value="OSJNBA0084A10.13 PROTEIN-RELATED"/>
    <property type="match status" value="1"/>
</dbReference>
<dbReference type="Pfam" id="PF03514">
    <property type="entry name" value="GRAS"/>
    <property type="match status" value="1"/>
</dbReference>
<reference evidence="4" key="1">
    <citation type="submission" date="2021-08" db="EMBL/GenBank/DDBJ databases">
        <title>WGS assembly of Ceratopteris richardii.</title>
        <authorList>
            <person name="Marchant D.B."/>
            <person name="Chen G."/>
            <person name="Jenkins J."/>
            <person name="Shu S."/>
            <person name="Leebens-Mack J."/>
            <person name="Grimwood J."/>
            <person name="Schmutz J."/>
            <person name="Soltis P."/>
            <person name="Soltis D."/>
            <person name="Chen Z.-H."/>
        </authorList>
    </citation>
    <scope>NUCLEOTIDE SEQUENCE</scope>
    <source>
        <strain evidence="4">Whitten #5841</strain>
        <tissue evidence="4">Leaf</tissue>
    </source>
</reference>
<evidence type="ECO:0000313" key="5">
    <source>
        <dbReference type="Proteomes" id="UP000825935"/>
    </source>
</evidence>
<evidence type="ECO:0000256" key="3">
    <source>
        <dbReference type="SAM" id="MobiDB-lite"/>
    </source>
</evidence>
<feature type="region of interest" description="Disordered" evidence="3">
    <location>
        <begin position="77"/>
        <end position="108"/>
    </location>
</feature>
<feature type="compositionally biased region" description="Polar residues" evidence="3">
    <location>
        <begin position="152"/>
        <end position="161"/>
    </location>
</feature>
<dbReference type="AlphaFoldDB" id="A0A8T2RMM4"/>
<feature type="compositionally biased region" description="Low complexity" evidence="3">
    <location>
        <begin position="18"/>
        <end position="40"/>
    </location>
</feature>
<feature type="region of interest" description="Disordered" evidence="3">
    <location>
        <begin position="18"/>
        <end position="57"/>
    </location>
</feature>
<name>A0A8T2RMM4_CERRI</name>
<protein>
    <submittedName>
        <fullName evidence="4">Uncharacterized protein</fullName>
    </submittedName>
</protein>
<gene>
    <name evidence="4" type="ORF">KP509_26G064200</name>
</gene>
<dbReference type="OrthoDB" id="1910309at2759"/>
<keyword evidence="1" id="KW-0805">Transcription regulation</keyword>